<dbReference type="AlphaFoldDB" id="A0A8R2FCH0"/>
<organism evidence="2 3">
    <name type="scientific">Acyrthosiphon pisum</name>
    <name type="common">Pea aphid</name>
    <dbReference type="NCBI Taxonomy" id="7029"/>
    <lineage>
        <taxon>Eukaryota</taxon>
        <taxon>Metazoa</taxon>
        <taxon>Ecdysozoa</taxon>
        <taxon>Arthropoda</taxon>
        <taxon>Hexapoda</taxon>
        <taxon>Insecta</taxon>
        <taxon>Pterygota</taxon>
        <taxon>Neoptera</taxon>
        <taxon>Paraneoptera</taxon>
        <taxon>Hemiptera</taxon>
        <taxon>Sternorrhyncha</taxon>
        <taxon>Aphidomorpha</taxon>
        <taxon>Aphidoidea</taxon>
        <taxon>Aphididae</taxon>
        <taxon>Macrosiphini</taxon>
        <taxon>Acyrthosiphon</taxon>
    </lineage>
</organism>
<dbReference type="InterPro" id="IPR012337">
    <property type="entry name" value="RNaseH-like_sf"/>
</dbReference>
<keyword evidence="3" id="KW-1185">Reference proteome</keyword>
<dbReference type="GeneID" id="103310765"/>
<reference evidence="3" key="1">
    <citation type="submission" date="2010-06" db="EMBL/GenBank/DDBJ databases">
        <authorList>
            <person name="Jiang H."/>
            <person name="Abraham K."/>
            <person name="Ali S."/>
            <person name="Alsbrooks S.L."/>
            <person name="Anim B.N."/>
            <person name="Anosike U.S."/>
            <person name="Attaway T."/>
            <person name="Bandaranaike D.P."/>
            <person name="Battles P.K."/>
            <person name="Bell S.N."/>
            <person name="Bell A.V."/>
            <person name="Beltran B."/>
            <person name="Bickham C."/>
            <person name="Bustamante Y."/>
            <person name="Caleb T."/>
            <person name="Canada A."/>
            <person name="Cardenas V."/>
            <person name="Carter K."/>
            <person name="Chacko J."/>
            <person name="Chandrabose M.N."/>
            <person name="Chavez D."/>
            <person name="Chavez A."/>
            <person name="Chen L."/>
            <person name="Chu H.-S."/>
            <person name="Claassen K.J."/>
            <person name="Cockrell R."/>
            <person name="Collins M."/>
            <person name="Cooper J.A."/>
            <person name="Cree A."/>
            <person name="Curry S.M."/>
            <person name="Da Y."/>
            <person name="Dao M.D."/>
            <person name="Das B."/>
            <person name="Davila M.-L."/>
            <person name="Davy-Carroll L."/>
            <person name="Denson S."/>
            <person name="Dinh H."/>
            <person name="Ebong V.E."/>
            <person name="Edwards J.R."/>
            <person name="Egan A."/>
            <person name="El-Daye J."/>
            <person name="Escobedo L."/>
            <person name="Fernandez S."/>
            <person name="Fernando P.R."/>
            <person name="Flagg N."/>
            <person name="Forbes L.D."/>
            <person name="Fowler R.G."/>
            <person name="Fu Q."/>
            <person name="Gabisi R.A."/>
            <person name="Ganer J."/>
            <person name="Garbino Pronczuk A."/>
            <person name="Garcia R.M."/>
            <person name="Garner T."/>
            <person name="Garrett T.E."/>
            <person name="Gonzalez D.A."/>
            <person name="Hamid H."/>
            <person name="Hawkins E.S."/>
            <person name="Hirani K."/>
            <person name="Hogues M.E."/>
            <person name="Hollins B."/>
            <person name="Hsiao C.-H."/>
            <person name="Jabil R."/>
            <person name="James M.L."/>
            <person name="Jhangiani S.N."/>
            <person name="Johnson B."/>
            <person name="Johnson Q."/>
            <person name="Joshi V."/>
            <person name="Kalu J.B."/>
            <person name="Kam C."/>
            <person name="Kashfia A."/>
            <person name="Keebler J."/>
            <person name="Kisamo H."/>
            <person name="Kovar C.L."/>
            <person name="Lago L.A."/>
            <person name="Lai C.-Y."/>
            <person name="Laidlaw J."/>
            <person name="Lara F."/>
            <person name="Le T.-K."/>
            <person name="Lee S.L."/>
            <person name="Legall F.H."/>
            <person name="Lemon S.J."/>
            <person name="Lewis L.R."/>
            <person name="Li B."/>
            <person name="Liu Y."/>
            <person name="Liu Y.-S."/>
            <person name="Lopez J."/>
            <person name="Lozado R.J."/>
            <person name="Lu J."/>
            <person name="Madu R.C."/>
            <person name="Maheshwari M."/>
            <person name="Maheshwari R."/>
            <person name="Malloy K."/>
            <person name="Martinez E."/>
            <person name="Mathew T."/>
            <person name="Mercado I.C."/>
            <person name="Mercado C."/>
            <person name="Meyer B."/>
            <person name="Montgomery K."/>
            <person name="Morgan M.B."/>
            <person name="Munidasa M."/>
            <person name="Nazareth L.V."/>
            <person name="Nelson J."/>
            <person name="Ng B.M."/>
            <person name="Nguyen N.B."/>
            <person name="Nguyen P.Q."/>
            <person name="Nguyen T."/>
            <person name="Obregon M."/>
            <person name="Okwuonu G.O."/>
            <person name="Onwere C.G."/>
            <person name="Orozco G."/>
            <person name="Parra A."/>
            <person name="Patel S."/>
            <person name="Patil S."/>
            <person name="Perez A."/>
            <person name="Perez Y."/>
            <person name="Pham C."/>
            <person name="Primus E.L."/>
            <person name="Pu L.-L."/>
            <person name="Puazo M."/>
            <person name="Qin X."/>
            <person name="Quiroz J.B."/>
            <person name="Reese J."/>
            <person name="Richards S."/>
            <person name="Rives C.M."/>
            <person name="Robberts R."/>
            <person name="Ruiz S.J."/>
            <person name="Ruiz M.J."/>
            <person name="Santibanez J."/>
            <person name="Schneider B.W."/>
            <person name="Sisson I."/>
            <person name="Smith M."/>
            <person name="Sodergren E."/>
            <person name="Song X.-Z."/>
            <person name="Song B.B."/>
            <person name="Summersgill H."/>
            <person name="Thelus R."/>
            <person name="Thornton R.D."/>
            <person name="Trejos Z.Y."/>
            <person name="Usmani K."/>
            <person name="Vattathil S."/>
            <person name="Villasana D."/>
            <person name="Walker D.L."/>
            <person name="Wang S."/>
            <person name="Wang K."/>
            <person name="White C.S."/>
            <person name="Williams A.C."/>
            <person name="Williamson J."/>
            <person name="Wilson K."/>
            <person name="Woghiren I.O."/>
            <person name="Woodworth J.R."/>
            <person name="Worley K.C."/>
            <person name="Wright R.A."/>
            <person name="Wu W."/>
            <person name="Young L."/>
            <person name="Zhang L."/>
            <person name="Zhang J."/>
            <person name="Zhu Y."/>
            <person name="Muzny D.M."/>
            <person name="Weinstock G."/>
            <person name="Gibbs R.A."/>
        </authorList>
    </citation>
    <scope>NUCLEOTIDE SEQUENCE [LARGE SCALE GENOMIC DNA]</scope>
    <source>
        <strain evidence="3">LSR1</strain>
    </source>
</reference>
<reference evidence="2" key="2">
    <citation type="submission" date="2022-06" db="UniProtKB">
        <authorList>
            <consortium name="EnsemblMetazoa"/>
        </authorList>
    </citation>
    <scope>IDENTIFICATION</scope>
</reference>
<dbReference type="InterPro" id="IPR025398">
    <property type="entry name" value="DUF4371"/>
</dbReference>
<dbReference type="Proteomes" id="UP000007819">
    <property type="component" value="Unassembled WGS sequence"/>
</dbReference>
<proteinExistence type="predicted"/>
<evidence type="ECO:0000259" key="1">
    <source>
        <dbReference type="Pfam" id="PF14291"/>
    </source>
</evidence>
<dbReference type="PANTHER" id="PTHR45749">
    <property type="match status" value="1"/>
</dbReference>
<dbReference type="KEGG" id="api:103310765"/>
<dbReference type="Pfam" id="PF14291">
    <property type="entry name" value="DUF4371"/>
    <property type="match status" value="1"/>
</dbReference>
<evidence type="ECO:0000313" key="2">
    <source>
        <dbReference type="EnsemblMetazoa" id="XP_008188288.1"/>
    </source>
</evidence>
<protein>
    <recommendedName>
        <fullName evidence="1">DUF4371 domain-containing protein</fullName>
    </recommendedName>
</protein>
<feature type="domain" description="DUF4371" evidence="1">
    <location>
        <begin position="150"/>
        <end position="318"/>
    </location>
</feature>
<dbReference type="EnsemblMetazoa" id="XM_008190066.1">
    <property type="protein sequence ID" value="XP_008188288.1"/>
    <property type="gene ID" value="LOC103310765"/>
</dbReference>
<dbReference type="RefSeq" id="XP_008188288.1">
    <property type="nucleotide sequence ID" value="XM_008190066.1"/>
</dbReference>
<dbReference type="PANTHER" id="PTHR45749:SF28">
    <property type="entry name" value="ZINC FINGER MYM-TYPE PROTEIN 1-LIKE-RELATED"/>
    <property type="match status" value="1"/>
</dbReference>
<evidence type="ECO:0000313" key="3">
    <source>
        <dbReference type="Proteomes" id="UP000007819"/>
    </source>
</evidence>
<sequence>MNSIQELIKLKFTSLSFEKKIEIKSLGRPLPTSFNLTQESKKGNKNYQRRFNTELFQKYKWLCGCETTDKLFCFPCVCFDGDLSWSKTGVVDLIHLLSKISKHENSFKRLQNEANLKILGTVNIRNQIDAGYKLGIKRHNEQVSKNRDILEKILNCVKFCGNYELPLRGHDEKVTSKNQGVFRGLIDLCSNLDPNLRDHFQNSVVFKGTSKIIQNELLDCILTVARNQILMEINNSDFVAIIVDETTDVANTFQLTLIFRYEINGKPVERFWGYSNPEGYNAESLTQTILKQINPILEKNPSKLIAQSYDGAAVMSCQNSGVNVRVRETYPFANFIHCYAHQLNLIMTQATSQNKQIKIFFSNLSEIPVFFSNYPQRVAVLDDIVGSRLPRAVQTRWNFNIRTVNTVDEHRESLIECMEKIINISLQNSTINQATGLKRLLTDATFIFWLTIFHKIMPHVDCLYNVVQAKNTYAV</sequence>
<name>A0A8R2FCH0_ACYPI</name>
<accession>A0A8R2FCH0</accession>
<dbReference type="SUPFAM" id="SSF53098">
    <property type="entry name" value="Ribonuclease H-like"/>
    <property type="match status" value="1"/>
</dbReference>
<dbReference type="OrthoDB" id="6609876at2759"/>